<evidence type="ECO:0000313" key="2">
    <source>
        <dbReference type="Proteomes" id="UP001448207"/>
    </source>
</evidence>
<keyword evidence="2" id="KW-1185">Reference proteome</keyword>
<evidence type="ECO:0000313" key="1">
    <source>
        <dbReference type="EMBL" id="KAL0089930.1"/>
    </source>
</evidence>
<proteinExistence type="predicted"/>
<sequence length="58" mass="6562">KLAVLKCIIPPSNSLYTPKRKELSSFLLNEAAKLLCQSKMDCEDIKLMKLCLSCNINF</sequence>
<accession>A0ABR3B3T5</accession>
<comment type="caution">
    <text evidence="1">The sequence shown here is derived from an EMBL/GenBank/DDBJ whole genome shotgun (WGS) entry which is preliminary data.</text>
</comment>
<feature type="non-terminal residue" evidence="1">
    <location>
        <position position="1"/>
    </location>
</feature>
<dbReference type="Proteomes" id="UP001448207">
    <property type="component" value="Unassembled WGS sequence"/>
</dbReference>
<name>A0ABR3B3T5_PHYBL</name>
<reference evidence="1 2" key="1">
    <citation type="submission" date="2024-04" db="EMBL/GenBank/DDBJ databases">
        <title>Symmetric and asymmetric DNA N6-adenine methylation regulates different biological responses in Mucorales.</title>
        <authorList>
            <consortium name="Lawrence Berkeley National Laboratory"/>
            <person name="Lax C."/>
            <person name="Mondo S.J."/>
            <person name="Osorio-Concepcion M."/>
            <person name="Muszewska A."/>
            <person name="Corrochano-Luque M."/>
            <person name="Gutierrez G."/>
            <person name="Riley R."/>
            <person name="Lipzen A."/>
            <person name="Guo J."/>
            <person name="Hundley H."/>
            <person name="Amirebrahimi M."/>
            <person name="Ng V."/>
            <person name="Lorenzo-Gutierrez D."/>
            <person name="Binder U."/>
            <person name="Yang J."/>
            <person name="Song Y."/>
            <person name="Canovas D."/>
            <person name="Navarro E."/>
            <person name="Freitag M."/>
            <person name="Gabaldon T."/>
            <person name="Grigoriev I.V."/>
            <person name="Corrochano L.M."/>
            <person name="Nicolas F.E."/>
            <person name="Garre V."/>
        </authorList>
    </citation>
    <scope>NUCLEOTIDE SEQUENCE [LARGE SCALE GENOMIC DNA]</scope>
    <source>
        <strain evidence="1 2">L51</strain>
    </source>
</reference>
<dbReference type="EMBL" id="JBCLYO010000004">
    <property type="protein sequence ID" value="KAL0089930.1"/>
    <property type="molecule type" value="Genomic_DNA"/>
</dbReference>
<feature type="non-terminal residue" evidence="1">
    <location>
        <position position="58"/>
    </location>
</feature>
<protein>
    <submittedName>
        <fullName evidence="1">Uncharacterized protein</fullName>
    </submittedName>
</protein>
<organism evidence="1 2">
    <name type="scientific">Phycomyces blakesleeanus</name>
    <dbReference type="NCBI Taxonomy" id="4837"/>
    <lineage>
        <taxon>Eukaryota</taxon>
        <taxon>Fungi</taxon>
        <taxon>Fungi incertae sedis</taxon>
        <taxon>Mucoromycota</taxon>
        <taxon>Mucoromycotina</taxon>
        <taxon>Mucoromycetes</taxon>
        <taxon>Mucorales</taxon>
        <taxon>Phycomycetaceae</taxon>
        <taxon>Phycomyces</taxon>
    </lineage>
</organism>
<gene>
    <name evidence="1" type="ORF">J3Q64DRAFT_1622288</name>
</gene>